<dbReference type="RefSeq" id="WP_188456307.1">
    <property type="nucleotide sequence ID" value="NZ_BMFR01000016.1"/>
</dbReference>
<evidence type="ECO:0000313" key="2">
    <source>
        <dbReference type="Proteomes" id="UP000622860"/>
    </source>
</evidence>
<gene>
    <name evidence="1" type="ORF">GCM10011398_31240</name>
</gene>
<dbReference type="AlphaFoldDB" id="A0A917M7W2"/>
<protein>
    <submittedName>
        <fullName evidence="1">Uncharacterized protein</fullName>
    </submittedName>
</protein>
<reference evidence="1" key="1">
    <citation type="journal article" date="2014" name="Int. J. Syst. Evol. Microbiol.">
        <title>Complete genome sequence of Corynebacterium casei LMG S-19264T (=DSM 44701T), isolated from a smear-ripened cheese.</title>
        <authorList>
            <consortium name="US DOE Joint Genome Institute (JGI-PGF)"/>
            <person name="Walter F."/>
            <person name="Albersmeier A."/>
            <person name="Kalinowski J."/>
            <person name="Ruckert C."/>
        </authorList>
    </citation>
    <scope>NUCLEOTIDE SEQUENCE</scope>
    <source>
        <strain evidence="1">CGMCC 1.12754</strain>
    </source>
</reference>
<dbReference type="EMBL" id="BMFR01000016">
    <property type="protein sequence ID" value="GGG83372.1"/>
    <property type="molecule type" value="Genomic_DNA"/>
</dbReference>
<accession>A0A917M7W2</accession>
<dbReference type="Proteomes" id="UP000622860">
    <property type="component" value="Unassembled WGS sequence"/>
</dbReference>
<comment type="caution">
    <text evidence="1">The sequence shown here is derived from an EMBL/GenBank/DDBJ whole genome shotgun (WGS) entry which is preliminary data.</text>
</comment>
<reference evidence="1" key="2">
    <citation type="submission" date="2020-09" db="EMBL/GenBank/DDBJ databases">
        <authorList>
            <person name="Sun Q."/>
            <person name="Zhou Y."/>
        </authorList>
    </citation>
    <scope>NUCLEOTIDE SEQUENCE</scope>
    <source>
        <strain evidence="1">CGMCC 1.12754</strain>
    </source>
</reference>
<sequence>MIAKDLILEGFKERFGFIDHTCNPDLKDIFTYYNREGYAFFVGFHRDQVICTGALTKEHDEAGRT</sequence>
<keyword evidence="2" id="KW-1185">Reference proteome</keyword>
<proteinExistence type="predicted"/>
<organism evidence="1 2">
    <name type="scientific">Virgibacillus oceani</name>
    <dbReference type="NCBI Taxonomy" id="1479511"/>
    <lineage>
        <taxon>Bacteria</taxon>
        <taxon>Bacillati</taxon>
        <taxon>Bacillota</taxon>
        <taxon>Bacilli</taxon>
        <taxon>Bacillales</taxon>
        <taxon>Bacillaceae</taxon>
        <taxon>Virgibacillus</taxon>
    </lineage>
</organism>
<name>A0A917M7W2_9BACI</name>
<evidence type="ECO:0000313" key="1">
    <source>
        <dbReference type="EMBL" id="GGG83372.1"/>
    </source>
</evidence>